<dbReference type="PIRSF" id="PIRSF036565">
    <property type="entry name" value="Pyruvt_ip_decrb"/>
    <property type="match status" value="1"/>
</dbReference>
<evidence type="ECO:0000256" key="8">
    <source>
        <dbReference type="ARBA" id="ARBA00022842"/>
    </source>
</evidence>
<evidence type="ECO:0000256" key="3">
    <source>
        <dbReference type="ARBA" id="ARBA00007812"/>
    </source>
</evidence>
<keyword evidence="6 11" id="KW-0479">Metal-binding</keyword>
<dbReference type="SUPFAM" id="SSF52518">
    <property type="entry name" value="Thiamin diphosphate-binding fold (THDP-binding)"/>
    <property type="match status" value="2"/>
</dbReference>
<feature type="domain" description="Thiamine pyrophosphate enzyme central" evidence="13">
    <location>
        <begin position="202"/>
        <end position="314"/>
    </location>
</feature>
<evidence type="ECO:0000256" key="6">
    <source>
        <dbReference type="ARBA" id="ARBA00022723"/>
    </source>
</evidence>
<keyword evidence="7" id="KW-0210">Decarboxylase</keyword>
<organism evidence="16 17">
    <name type="scientific">Lepidopterella palustris CBS 459.81</name>
    <dbReference type="NCBI Taxonomy" id="1314670"/>
    <lineage>
        <taxon>Eukaryota</taxon>
        <taxon>Fungi</taxon>
        <taxon>Dikarya</taxon>
        <taxon>Ascomycota</taxon>
        <taxon>Pezizomycotina</taxon>
        <taxon>Dothideomycetes</taxon>
        <taxon>Pleosporomycetidae</taxon>
        <taxon>Mytilinidiales</taxon>
        <taxon>Argynnaceae</taxon>
        <taxon>Lepidopterella</taxon>
    </lineage>
</organism>
<evidence type="ECO:0000313" key="17">
    <source>
        <dbReference type="Proteomes" id="UP000250266"/>
    </source>
</evidence>
<evidence type="ECO:0000259" key="13">
    <source>
        <dbReference type="Pfam" id="PF00205"/>
    </source>
</evidence>
<dbReference type="Pfam" id="PF00205">
    <property type="entry name" value="TPP_enzyme_M"/>
    <property type="match status" value="1"/>
</dbReference>
<dbReference type="GO" id="GO:0000287">
    <property type="term" value="F:magnesium ion binding"/>
    <property type="evidence" value="ECO:0007669"/>
    <property type="project" value="InterPro"/>
</dbReference>
<feature type="binding site" evidence="11">
    <location>
        <position position="478"/>
    </location>
    <ligand>
        <name>Mg(2+)</name>
        <dbReference type="ChEBI" id="CHEBI:18420"/>
    </ligand>
</feature>
<dbReference type="CDD" id="cd02005">
    <property type="entry name" value="TPP_PDC_IPDC"/>
    <property type="match status" value="1"/>
</dbReference>
<accession>A0A8E2JJC7</accession>
<dbReference type="GO" id="GO:0030976">
    <property type="term" value="F:thiamine pyrophosphate binding"/>
    <property type="evidence" value="ECO:0007669"/>
    <property type="project" value="InterPro"/>
</dbReference>
<dbReference type="InterPro" id="IPR011766">
    <property type="entry name" value="TPP_enzyme_TPP-bd"/>
</dbReference>
<dbReference type="AlphaFoldDB" id="A0A8E2JJC7"/>
<dbReference type="EC" id="4.1.1.1" evidence="4"/>
<dbReference type="CDD" id="cd07038">
    <property type="entry name" value="TPP_PYR_PDC_IPDC_like"/>
    <property type="match status" value="1"/>
</dbReference>
<dbReference type="Proteomes" id="UP000250266">
    <property type="component" value="Unassembled WGS sequence"/>
</dbReference>
<dbReference type="Pfam" id="PF02776">
    <property type="entry name" value="TPP_enzyme_N"/>
    <property type="match status" value="1"/>
</dbReference>
<comment type="cofactor">
    <cofactor evidence="2">
        <name>thiamine diphosphate</name>
        <dbReference type="ChEBI" id="CHEBI:58937"/>
    </cofactor>
</comment>
<evidence type="ECO:0000256" key="11">
    <source>
        <dbReference type="PIRSR" id="PIRSR036565-2"/>
    </source>
</evidence>
<dbReference type="Gene3D" id="3.40.50.970">
    <property type="match status" value="2"/>
</dbReference>
<keyword evidence="17" id="KW-1185">Reference proteome</keyword>
<dbReference type="SUPFAM" id="SSF52467">
    <property type="entry name" value="DHS-like NAD/FAD-binding domain"/>
    <property type="match status" value="1"/>
</dbReference>
<dbReference type="GO" id="GO:0005829">
    <property type="term" value="C:cytosol"/>
    <property type="evidence" value="ECO:0007669"/>
    <property type="project" value="TreeGrafter"/>
</dbReference>
<comment type="catalytic activity">
    <reaction evidence="1">
        <text>a 2-oxocarboxylate + H(+) = an aldehyde + CO2</text>
        <dbReference type="Rhea" id="RHEA:11628"/>
        <dbReference type="ChEBI" id="CHEBI:15378"/>
        <dbReference type="ChEBI" id="CHEBI:16526"/>
        <dbReference type="ChEBI" id="CHEBI:17478"/>
        <dbReference type="ChEBI" id="CHEBI:35179"/>
        <dbReference type="EC" id="4.1.1.1"/>
    </reaction>
</comment>
<dbReference type="GO" id="GO:0005634">
    <property type="term" value="C:nucleus"/>
    <property type="evidence" value="ECO:0007669"/>
    <property type="project" value="TreeGrafter"/>
</dbReference>
<feature type="binding site" evidence="11">
    <location>
        <position position="476"/>
    </location>
    <ligand>
        <name>Mg(2+)</name>
        <dbReference type="ChEBI" id="CHEBI:18420"/>
    </ligand>
</feature>
<protein>
    <recommendedName>
        <fullName evidence="5">Pyruvate decarboxylase</fullName>
        <ecNumber evidence="4">4.1.1.1</ecNumber>
    </recommendedName>
</protein>
<sequence>MATIPLGRYLWERIHQVGVNTIFGVPGDFNIQFLDYIYNVQGLKWVGNQNELNAAYAADGYARVKNAPGVLVTTHGVGELSALNGIAGALSEHVKMIHVVGQTPKPMQESHMMIHHSIGDKPDHQVYNKTSKFLRVAEAELWDLKTAPDEIDRVVRECFIQSCPVYIFLPLDLSMEQVPSGLLDTKIDLSLPVDSNAQQSAVESIIEALSKAQSPSILIDAFVHRHDAVEEARKLVDKLQIPIYTSNCGKSIIDETHSNYVGVYNGQISSPGIAAACETSDLVLILGCMPSDTNSGGFSRNLAPEKCIHVNPRDVLIKGKTYLNTFMKPLLTGLTVALPNTPLHKLKVPKLPPPFQYKDSSATHITQSWVWGQFGKFFKPGDVIVGETGTTCFGLCDTTFPANIRFVNQIYYCSIGYATAATLGAEVARLEVQSAKSQPSGRTILITGDGSMAMTIQEIGTMVKQGIKPIIFVINNNGYTIERLIWGARQPYNDIVPTDYSALLPLFRHPNPKSSFHKASTKVEFEDVLKQPELQEPKDLQIIEVVMQMKDTPWRLGAQIAFRGDSAKKYLREEGFVDSIGGWGLE</sequence>
<proteinExistence type="inferred from homology"/>
<dbReference type="InterPro" id="IPR029035">
    <property type="entry name" value="DHS-like_NAD/FAD-binding_dom"/>
</dbReference>
<dbReference type="PANTHER" id="PTHR43452">
    <property type="entry name" value="PYRUVATE DECARBOXYLASE"/>
    <property type="match status" value="1"/>
</dbReference>
<dbReference type="Pfam" id="PF02775">
    <property type="entry name" value="TPP_enzyme_C"/>
    <property type="match status" value="1"/>
</dbReference>
<feature type="domain" description="Thiamine pyrophosphate enzyme TPP-binding" evidence="14">
    <location>
        <begin position="404"/>
        <end position="483"/>
    </location>
</feature>
<evidence type="ECO:0000256" key="7">
    <source>
        <dbReference type="ARBA" id="ARBA00022793"/>
    </source>
</evidence>
<dbReference type="InterPro" id="IPR012001">
    <property type="entry name" value="Thiamin_PyroP_enz_TPP-bd_dom"/>
</dbReference>
<evidence type="ECO:0000256" key="4">
    <source>
        <dbReference type="ARBA" id="ARBA00013202"/>
    </source>
</evidence>
<name>A0A8E2JJC7_9PEZI</name>
<dbReference type="InterPro" id="IPR012000">
    <property type="entry name" value="Thiamin_PyroP_enz_cen_dom"/>
</dbReference>
<evidence type="ECO:0000256" key="12">
    <source>
        <dbReference type="RuleBase" id="RU362132"/>
    </source>
</evidence>
<keyword evidence="10" id="KW-0456">Lyase</keyword>
<reference evidence="16 17" key="1">
    <citation type="journal article" date="2016" name="Nat. Commun.">
        <title>Ectomycorrhizal ecology is imprinted in the genome of the dominant symbiotic fungus Cenococcum geophilum.</title>
        <authorList>
            <consortium name="DOE Joint Genome Institute"/>
            <person name="Peter M."/>
            <person name="Kohler A."/>
            <person name="Ohm R.A."/>
            <person name="Kuo A."/>
            <person name="Krutzmann J."/>
            <person name="Morin E."/>
            <person name="Arend M."/>
            <person name="Barry K.W."/>
            <person name="Binder M."/>
            <person name="Choi C."/>
            <person name="Clum A."/>
            <person name="Copeland A."/>
            <person name="Grisel N."/>
            <person name="Haridas S."/>
            <person name="Kipfer T."/>
            <person name="LaButti K."/>
            <person name="Lindquist E."/>
            <person name="Lipzen A."/>
            <person name="Maire R."/>
            <person name="Meier B."/>
            <person name="Mihaltcheva S."/>
            <person name="Molinier V."/>
            <person name="Murat C."/>
            <person name="Poggeler S."/>
            <person name="Quandt C.A."/>
            <person name="Sperisen C."/>
            <person name="Tritt A."/>
            <person name="Tisserant E."/>
            <person name="Crous P.W."/>
            <person name="Henrissat B."/>
            <person name="Nehls U."/>
            <person name="Egli S."/>
            <person name="Spatafora J.W."/>
            <person name="Grigoriev I.V."/>
            <person name="Martin F.M."/>
        </authorList>
    </citation>
    <scope>NUCLEOTIDE SEQUENCE [LARGE SCALE GENOMIC DNA]</scope>
    <source>
        <strain evidence="16 17">CBS 459.81</strain>
    </source>
</reference>
<dbReference type="GO" id="GO:0000949">
    <property type="term" value="P:aromatic amino acid family catabolic process to alcohol via Ehrlich pathway"/>
    <property type="evidence" value="ECO:0007669"/>
    <property type="project" value="TreeGrafter"/>
</dbReference>
<feature type="domain" description="Thiamine pyrophosphate enzyme N-terminal TPP-binding" evidence="15">
    <location>
        <begin position="6"/>
        <end position="113"/>
    </location>
</feature>
<feature type="binding site" evidence="11">
    <location>
        <position position="449"/>
    </location>
    <ligand>
        <name>Mg(2+)</name>
        <dbReference type="ChEBI" id="CHEBI:18420"/>
    </ligand>
</feature>
<dbReference type="InterPro" id="IPR012110">
    <property type="entry name" value="PDC/IPDC-like"/>
</dbReference>
<dbReference type="InterPro" id="IPR029061">
    <property type="entry name" value="THDP-binding"/>
</dbReference>
<evidence type="ECO:0000259" key="14">
    <source>
        <dbReference type="Pfam" id="PF02775"/>
    </source>
</evidence>
<evidence type="ECO:0000259" key="15">
    <source>
        <dbReference type="Pfam" id="PF02776"/>
    </source>
</evidence>
<dbReference type="InterPro" id="IPR047213">
    <property type="entry name" value="TPP_PYR_PDC_IPDC-like"/>
</dbReference>
<evidence type="ECO:0000313" key="16">
    <source>
        <dbReference type="EMBL" id="OCK84214.1"/>
    </source>
</evidence>
<evidence type="ECO:0000256" key="2">
    <source>
        <dbReference type="ARBA" id="ARBA00001964"/>
    </source>
</evidence>
<dbReference type="InterPro" id="IPR047214">
    <property type="entry name" value="TPP_PDC_IPDC"/>
</dbReference>
<evidence type="ECO:0000256" key="5">
    <source>
        <dbReference type="ARBA" id="ARBA00014422"/>
    </source>
</evidence>
<evidence type="ECO:0000256" key="1">
    <source>
        <dbReference type="ARBA" id="ARBA00001041"/>
    </source>
</evidence>
<keyword evidence="16" id="KW-0670">Pyruvate</keyword>
<dbReference type="FunFam" id="3.40.50.970:FF:000019">
    <property type="entry name" value="Pyruvate decarboxylase isozyme"/>
    <property type="match status" value="1"/>
</dbReference>
<dbReference type="OrthoDB" id="308383at2759"/>
<dbReference type="Gene3D" id="3.40.50.1220">
    <property type="entry name" value="TPP-binding domain"/>
    <property type="match status" value="1"/>
</dbReference>
<keyword evidence="8 11" id="KW-0460">Magnesium</keyword>
<gene>
    <name evidence="16" type="ORF">K432DRAFT_422760</name>
</gene>
<dbReference type="FunFam" id="3.40.50.970:FF:000024">
    <property type="entry name" value="Pyruvate decarboxylase isozyme"/>
    <property type="match status" value="1"/>
</dbReference>
<comment type="cofactor">
    <cofactor evidence="11">
        <name>Mg(2+)</name>
        <dbReference type="ChEBI" id="CHEBI:18420"/>
    </cofactor>
    <text evidence="11">Binds 1 Mg(2+) per subunit.</text>
</comment>
<dbReference type="GO" id="GO:0004737">
    <property type="term" value="F:pyruvate decarboxylase activity"/>
    <property type="evidence" value="ECO:0007669"/>
    <property type="project" value="UniProtKB-EC"/>
</dbReference>
<evidence type="ECO:0000256" key="9">
    <source>
        <dbReference type="ARBA" id="ARBA00023052"/>
    </source>
</evidence>
<dbReference type="EMBL" id="KV744842">
    <property type="protein sequence ID" value="OCK84214.1"/>
    <property type="molecule type" value="Genomic_DNA"/>
</dbReference>
<keyword evidence="9 12" id="KW-0786">Thiamine pyrophosphate</keyword>
<dbReference type="PANTHER" id="PTHR43452:SF30">
    <property type="entry name" value="PYRUVATE DECARBOXYLASE ISOZYME 1-RELATED"/>
    <property type="match status" value="1"/>
</dbReference>
<comment type="similarity">
    <text evidence="3 12">Belongs to the TPP enzyme family.</text>
</comment>
<evidence type="ECO:0000256" key="10">
    <source>
        <dbReference type="ARBA" id="ARBA00023239"/>
    </source>
</evidence>